<dbReference type="Gene3D" id="6.10.140.140">
    <property type="match status" value="1"/>
</dbReference>
<dbReference type="InterPro" id="IPR036051">
    <property type="entry name" value="KRAB_dom_sf"/>
</dbReference>
<accession>A0A8C3F5K6</accession>
<dbReference type="PROSITE" id="PS50805">
    <property type="entry name" value="KRAB"/>
    <property type="match status" value="1"/>
</dbReference>
<dbReference type="PANTHER" id="PTHR23232">
    <property type="entry name" value="KRAB DOMAIN C2H2 ZINC FINGER"/>
    <property type="match status" value="1"/>
</dbReference>
<organism evidence="2 3">
    <name type="scientific">Chrysemys picta bellii</name>
    <name type="common">Western painted turtle</name>
    <name type="synonym">Emys bellii</name>
    <dbReference type="NCBI Taxonomy" id="8478"/>
    <lineage>
        <taxon>Eukaryota</taxon>
        <taxon>Metazoa</taxon>
        <taxon>Chordata</taxon>
        <taxon>Craniata</taxon>
        <taxon>Vertebrata</taxon>
        <taxon>Euteleostomi</taxon>
        <taxon>Archelosauria</taxon>
        <taxon>Testudinata</taxon>
        <taxon>Testudines</taxon>
        <taxon>Cryptodira</taxon>
        <taxon>Durocryptodira</taxon>
        <taxon>Testudinoidea</taxon>
        <taxon>Emydidae</taxon>
        <taxon>Chrysemys</taxon>
    </lineage>
</organism>
<dbReference type="Pfam" id="PF01352">
    <property type="entry name" value="KRAB"/>
    <property type="match status" value="1"/>
</dbReference>
<proteinExistence type="predicted"/>
<dbReference type="SUPFAM" id="SSF109640">
    <property type="entry name" value="KRAB domain (Kruppel-associated box)"/>
    <property type="match status" value="1"/>
</dbReference>
<dbReference type="Ensembl" id="ENSCPBT00000003831.1">
    <property type="protein sequence ID" value="ENSCPBP00000003143.1"/>
    <property type="gene ID" value="ENSCPBG00000002541.1"/>
</dbReference>
<protein>
    <recommendedName>
        <fullName evidence="1">KRAB domain-containing protein</fullName>
    </recommendedName>
</protein>
<name>A0A8C3F5K6_CHRPI</name>
<dbReference type="SMART" id="SM00349">
    <property type="entry name" value="KRAB"/>
    <property type="match status" value="1"/>
</dbReference>
<keyword evidence="3" id="KW-1185">Reference proteome</keyword>
<dbReference type="InterPro" id="IPR001909">
    <property type="entry name" value="KRAB"/>
</dbReference>
<dbReference type="PANTHER" id="PTHR23232:SF163">
    <property type="entry name" value="ZINC FINGER PROTEIN 589"/>
    <property type="match status" value="1"/>
</dbReference>
<evidence type="ECO:0000313" key="3">
    <source>
        <dbReference type="Proteomes" id="UP000694380"/>
    </source>
</evidence>
<reference evidence="2" key="1">
    <citation type="submission" date="2025-08" db="UniProtKB">
        <authorList>
            <consortium name="Ensembl"/>
        </authorList>
    </citation>
    <scope>IDENTIFICATION</scope>
</reference>
<dbReference type="Proteomes" id="UP000694380">
    <property type="component" value="Unplaced"/>
</dbReference>
<dbReference type="InterPro" id="IPR050169">
    <property type="entry name" value="Krueppel_C2H2_ZnF"/>
</dbReference>
<sequence length="94" mass="10811">MADHLSRWKGEGVGVKPLKGGYRGLLGISLFFQRPVTFEEVAVYFTREEWALLDPTQRALCRDVMQENHQNVTSLVKVHVTCDKVGMFFVFSEY</sequence>
<evidence type="ECO:0000313" key="2">
    <source>
        <dbReference type="Ensembl" id="ENSCPBP00000003143.1"/>
    </source>
</evidence>
<evidence type="ECO:0000259" key="1">
    <source>
        <dbReference type="PROSITE" id="PS50805"/>
    </source>
</evidence>
<reference evidence="2" key="2">
    <citation type="submission" date="2025-09" db="UniProtKB">
        <authorList>
            <consortium name="Ensembl"/>
        </authorList>
    </citation>
    <scope>IDENTIFICATION</scope>
</reference>
<dbReference type="GO" id="GO:0006355">
    <property type="term" value="P:regulation of DNA-templated transcription"/>
    <property type="evidence" value="ECO:0007669"/>
    <property type="project" value="InterPro"/>
</dbReference>
<feature type="domain" description="KRAB" evidence="1">
    <location>
        <begin position="36"/>
        <end position="94"/>
    </location>
</feature>
<dbReference type="GeneTree" id="ENSGT01140000282703"/>
<dbReference type="CDD" id="cd07765">
    <property type="entry name" value="KRAB_A-box"/>
    <property type="match status" value="1"/>
</dbReference>
<dbReference type="AlphaFoldDB" id="A0A8C3F5K6"/>